<comment type="caution">
    <text evidence="1">The sequence shown here is derived from an EMBL/GenBank/DDBJ whole genome shotgun (WGS) entry which is preliminary data.</text>
</comment>
<proteinExistence type="predicted"/>
<name>A0ABQ9E3Y6_TEGGR</name>
<gene>
    <name evidence="1" type="ORF">KUTeg_021657</name>
</gene>
<sequence>MNGYDGLKHVTQWQILCYEIKQKRRLKMPKNLMHLDLRKGPQYQIMMLLSSSSAANKFKEAVIADNEEADVVVVPDARQFSSRRIEGNVKQGAENMIGMYSSGAFRDKKMLA</sequence>
<organism evidence="1 2">
    <name type="scientific">Tegillarca granosa</name>
    <name type="common">Malaysian cockle</name>
    <name type="synonym">Anadara granosa</name>
    <dbReference type="NCBI Taxonomy" id="220873"/>
    <lineage>
        <taxon>Eukaryota</taxon>
        <taxon>Metazoa</taxon>
        <taxon>Spiralia</taxon>
        <taxon>Lophotrochozoa</taxon>
        <taxon>Mollusca</taxon>
        <taxon>Bivalvia</taxon>
        <taxon>Autobranchia</taxon>
        <taxon>Pteriomorphia</taxon>
        <taxon>Arcoida</taxon>
        <taxon>Arcoidea</taxon>
        <taxon>Arcidae</taxon>
        <taxon>Tegillarca</taxon>
    </lineage>
</organism>
<protein>
    <submittedName>
        <fullName evidence="1">Uncharacterized protein</fullName>
    </submittedName>
</protein>
<reference evidence="1 2" key="1">
    <citation type="submission" date="2022-12" db="EMBL/GenBank/DDBJ databases">
        <title>Chromosome-level genome of Tegillarca granosa.</title>
        <authorList>
            <person name="Kim J."/>
        </authorList>
    </citation>
    <scope>NUCLEOTIDE SEQUENCE [LARGE SCALE GENOMIC DNA]</scope>
    <source>
        <strain evidence="1">Teg-2019</strain>
        <tissue evidence="1">Adductor muscle</tissue>
    </source>
</reference>
<dbReference type="EMBL" id="JARBDR010000919">
    <property type="protein sequence ID" value="KAJ8300138.1"/>
    <property type="molecule type" value="Genomic_DNA"/>
</dbReference>
<dbReference type="SUPFAM" id="SSF46585">
    <property type="entry name" value="HR1 repeat"/>
    <property type="match status" value="1"/>
</dbReference>
<dbReference type="Proteomes" id="UP001217089">
    <property type="component" value="Unassembled WGS sequence"/>
</dbReference>
<dbReference type="Gene3D" id="1.10.287.160">
    <property type="entry name" value="HR1 repeat"/>
    <property type="match status" value="1"/>
</dbReference>
<accession>A0ABQ9E3Y6</accession>
<keyword evidence="2" id="KW-1185">Reference proteome</keyword>
<evidence type="ECO:0000313" key="1">
    <source>
        <dbReference type="EMBL" id="KAJ8300138.1"/>
    </source>
</evidence>
<evidence type="ECO:0000313" key="2">
    <source>
        <dbReference type="Proteomes" id="UP001217089"/>
    </source>
</evidence>
<dbReference type="InterPro" id="IPR036274">
    <property type="entry name" value="HR1_rpt_sf"/>
</dbReference>